<protein>
    <submittedName>
        <fullName evidence="1">Uncharacterized protein</fullName>
    </submittedName>
</protein>
<proteinExistence type="predicted"/>
<evidence type="ECO:0000313" key="2">
    <source>
        <dbReference type="Proteomes" id="UP000192478"/>
    </source>
</evidence>
<name>A0AAC9RPS3_9CLOT</name>
<organism evidence="1 2">
    <name type="scientific">Clostridium formicaceticum</name>
    <dbReference type="NCBI Taxonomy" id="1497"/>
    <lineage>
        <taxon>Bacteria</taxon>
        <taxon>Bacillati</taxon>
        <taxon>Bacillota</taxon>
        <taxon>Clostridia</taxon>
        <taxon>Eubacteriales</taxon>
        <taxon>Clostridiaceae</taxon>
        <taxon>Clostridium</taxon>
    </lineage>
</organism>
<reference evidence="1 2" key="1">
    <citation type="submission" date="2017-03" db="EMBL/GenBank/DDBJ databases">
        <title>Complete sequence of Clostridium formicaceticum DSM 92.</title>
        <authorList>
            <person name="Poehlein A."/>
            <person name="Karl M."/>
            <person name="Bengelsdorf F.R."/>
            <person name="Duerre P."/>
            <person name="Daniel R."/>
        </authorList>
    </citation>
    <scope>NUCLEOTIDE SEQUENCE [LARGE SCALE GENOMIC DNA]</scope>
    <source>
        <strain evidence="1 2">DSM 92</strain>
    </source>
</reference>
<evidence type="ECO:0000313" key="1">
    <source>
        <dbReference type="EMBL" id="ARE89058.1"/>
    </source>
</evidence>
<dbReference type="Proteomes" id="UP000192478">
    <property type="component" value="Chromosome"/>
</dbReference>
<sequence>MSLNTIKQTNRTILFEKINEEKEDLLSIIGNVEGIESVNSEIKKKINEKLVVESFEEFLNKFEPTIYSYFDCEKGEMIYSIEKPSTGSIAEERLIKTKLNKDDSILKMILNLIEGREKIGKKLIEFDFEKITSMLTPKSIVEDIKLTRKELENLYLEYEETDDENPKKDDLALALNAKFEAIRQTYNTPFTILPLAIEDIKQRLLPAKTSSQSTSTGQIRIGYTKFTEDGDLELIEYHQEAKSLQSEENKAAALIGYIEADYEENAGESRSDFTKALVVRTFVPNVSNSVCRDIQREVENYDKYMTLYKKDKENFINAARELMKKIIGIKLFFEQSHVDNNEVKPRLLITNTSVEMCIKNKDRIEKYLESTNNITYYEETLWLAIVPNVALEKPITEAPRGPFQVKNSTISIQENNSMENLAVLIDMMAKFRIQTFFNFEANEKTTFQNMEKNGIDKYREKTKDFISKKYSEFSIVCFPNFTILPKDKSLVYMSNKLGIENNAVCAQDEIIKILIDGIYIDASYVAAGIVAGYQSPYYLKKKLSKVIVTNPGVRFNLEENNNNLKFTTNMAKEIDGVIGKILDNINQDNFGFVFSSNNYYLSGELVNNIVVYKARSLKLNGDYYQPICETTTITYFTRILKAITNDYQLKELENFFNHPKGQMKIWEIEKEKGYDNLILKGNDEVHPTIDKDSKKCSLDFKFDGPPINLEVEIN</sequence>
<dbReference type="RefSeq" id="WP_081562166.1">
    <property type="nucleotide sequence ID" value="NZ_CP017603.1"/>
</dbReference>
<gene>
    <name evidence="1" type="ORF">CLFO_34640</name>
</gene>
<dbReference type="EMBL" id="CP020559">
    <property type="protein sequence ID" value="ARE89058.1"/>
    <property type="molecule type" value="Genomic_DNA"/>
</dbReference>
<accession>A0AAC9RPS3</accession>
<dbReference type="AlphaFoldDB" id="A0AAC9RPS3"/>